<comment type="caution">
    <text evidence="1">The sequence shown here is derived from an EMBL/GenBank/DDBJ whole genome shotgun (WGS) entry which is preliminary data.</text>
</comment>
<name>X1LMS1_9ZZZZ</name>
<protein>
    <submittedName>
        <fullName evidence="1">Uncharacterized protein</fullName>
    </submittedName>
</protein>
<dbReference type="EMBL" id="BARV01009743">
    <property type="protein sequence ID" value="GAI03690.1"/>
    <property type="molecule type" value="Genomic_DNA"/>
</dbReference>
<accession>X1LMS1</accession>
<organism evidence="1">
    <name type="scientific">marine sediment metagenome</name>
    <dbReference type="NCBI Taxonomy" id="412755"/>
    <lineage>
        <taxon>unclassified sequences</taxon>
        <taxon>metagenomes</taxon>
        <taxon>ecological metagenomes</taxon>
    </lineage>
</organism>
<gene>
    <name evidence="1" type="ORF">S06H3_19106</name>
</gene>
<evidence type="ECO:0000313" key="1">
    <source>
        <dbReference type="EMBL" id="GAI03690.1"/>
    </source>
</evidence>
<dbReference type="AlphaFoldDB" id="X1LMS1"/>
<sequence length="155" mass="17577">MITDWSEGEIIETRIYSDNFDNNEIDTGINIEYTITDTETGHQTSIPIDSSLFITVPSEDAREVEVWVGDSVPVKFDSKTTINEESEETENWFEKTITLRIPNRFSLYNDIYKSSDLTDGGNAEFTVSGMFITPPDGMVYYTSDKESFKSGQAHN</sequence>
<proteinExistence type="predicted"/>
<reference evidence="1" key="1">
    <citation type="journal article" date="2014" name="Front. Microbiol.">
        <title>High frequency of phylogenetically diverse reductive dehalogenase-homologous genes in deep subseafloor sedimentary metagenomes.</title>
        <authorList>
            <person name="Kawai M."/>
            <person name="Futagami T."/>
            <person name="Toyoda A."/>
            <person name="Takaki Y."/>
            <person name="Nishi S."/>
            <person name="Hori S."/>
            <person name="Arai W."/>
            <person name="Tsubouchi T."/>
            <person name="Morono Y."/>
            <person name="Uchiyama I."/>
            <person name="Ito T."/>
            <person name="Fujiyama A."/>
            <person name="Inagaki F."/>
            <person name="Takami H."/>
        </authorList>
    </citation>
    <scope>NUCLEOTIDE SEQUENCE</scope>
    <source>
        <strain evidence="1">Expedition CK06-06</strain>
    </source>
</reference>